<dbReference type="NCBIfam" id="TIGR00229">
    <property type="entry name" value="sensory_box"/>
    <property type="match status" value="2"/>
</dbReference>
<dbReference type="STRING" id="64969.SAMN02745127_01982"/>
<reference evidence="2 3" key="1">
    <citation type="submission" date="2017-01" db="EMBL/GenBank/DDBJ databases">
        <title>Genome Sequencing of a Marine Spirillum, Oceanospirillum multiglobuliferum ATCC 33336, from Japan.</title>
        <authorList>
            <person name="Carney J.G."/>
            <person name="Trachtenberg A.M."/>
            <person name="Rheaume B.A."/>
            <person name="Linnane J.D."/>
            <person name="Pitts N.L."/>
            <person name="Mykles D.L."/>
            <person name="Maclea K.S."/>
        </authorList>
    </citation>
    <scope>NUCLEOTIDE SEQUENCE [LARGE SCALE GENOMIC DNA]</scope>
    <source>
        <strain evidence="2 3">ATCC 33336</strain>
    </source>
</reference>
<dbReference type="Proteomes" id="UP000191418">
    <property type="component" value="Unassembled WGS sequence"/>
</dbReference>
<dbReference type="InterPro" id="IPR052155">
    <property type="entry name" value="Biofilm_reg_signaling"/>
</dbReference>
<dbReference type="Gene3D" id="3.30.450.20">
    <property type="entry name" value="PAS domain"/>
    <property type="match status" value="2"/>
</dbReference>
<dbReference type="PANTHER" id="PTHR44757">
    <property type="entry name" value="DIGUANYLATE CYCLASE DGCP"/>
    <property type="match status" value="1"/>
</dbReference>
<protein>
    <recommendedName>
        <fullName evidence="1">PAS domain-containing protein</fullName>
    </recommendedName>
</protein>
<gene>
    <name evidence="2" type="ORF">BTE48_03385</name>
</gene>
<dbReference type="CDD" id="cd00130">
    <property type="entry name" value="PAS"/>
    <property type="match status" value="1"/>
</dbReference>
<dbReference type="SUPFAM" id="SSF55785">
    <property type="entry name" value="PYP-like sensor domain (PAS domain)"/>
    <property type="match status" value="2"/>
</dbReference>
<dbReference type="SMART" id="SM00091">
    <property type="entry name" value="PAS"/>
    <property type="match status" value="2"/>
</dbReference>
<feature type="domain" description="PAS" evidence="1">
    <location>
        <begin position="186"/>
        <end position="237"/>
    </location>
</feature>
<dbReference type="InterPro" id="IPR000014">
    <property type="entry name" value="PAS"/>
</dbReference>
<dbReference type="PANTHER" id="PTHR44757:SF2">
    <property type="entry name" value="BIOFILM ARCHITECTURE MAINTENANCE PROTEIN MBAA"/>
    <property type="match status" value="1"/>
</dbReference>
<evidence type="ECO:0000313" key="2">
    <source>
        <dbReference type="EMBL" id="OPX56482.1"/>
    </source>
</evidence>
<evidence type="ECO:0000259" key="1">
    <source>
        <dbReference type="PROSITE" id="PS50112"/>
    </source>
</evidence>
<dbReference type="RefSeq" id="WP_078745571.1">
    <property type="nucleotide sequence ID" value="NZ_FUXG01000012.1"/>
</dbReference>
<sequence length="315" mass="36840">MSHDNVRTDYYRQLFDNAFEPILIVDGQYFVDGNRAALNILGMQQIEELRATHPGQLSPEYQPDGRPSLGKANEIIQNCYDKGYQQFEWLHQRLDGSTFLVEVTLKTIQIDGKALLHTTWRPLDNERRLLSEIQKQNQLLADKNRLINEVKSILHTSNEKQLFDQLNTLEQYKCILDESAIVSKADLAGNITFVNDKFCEVSGFSREELIGKNHRVVRHPDMDSDFFKEMWQTISSKKVFKAIIKNQTKDRKPYYVDSIIMPILDGEENIIEYISVRHDITRIYEQDAIINEQYTDNLTKLPNRVKLMRDISMMY</sequence>
<dbReference type="OrthoDB" id="5675566at2"/>
<name>A0A1T4QPN0_9GAMM</name>
<evidence type="ECO:0000313" key="3">
    <source>
        <dbReference type="Proteomes" id="UP000191418"/>
    </source>
</evidence>
<proteinExistence type="predicted"/>
<comment type="caution">
    <text evidence="2">The sequence shown here is derived from an EMBL/GenBank/DDBJ whole genome shotgun (WGS) entry which is preliminary data.</text>
</comment>
<organism evidence="2 3">
    <name type="scientific">Oceanospirillum multiglobuliferum</name>
    <dbReference type="NCBI Taxonomy" id="64969"/>
    <lineage>
        <taxon>Bacteria</taxon>
        <taxon>Pseudomonadati</taxon>
        <taxon>Pseudomonadota</taxon>
        <taxon>Gammaproteobacteria</taxon>
        <taxon>Oceanospirillales</taxon>
        <taxon>Oceanospirillaceae</taxon>
        <taxon>Oceanospirillum</taxon>
    </lineage>
</organism>
<accession>A0A1T4QPN0</accession>
<dbReference type="AlphaFoldDB" id="A0A1T4QPN0"/>
<keyword evidence="3" id="KW-1185">Reference proteome</keyword>
<dbReference type="InterPro" id="IPR035965">
    <property type="entry name" value="PAS-like_dom_sf"/>
</dbReference>
<dbReference type="Pfam" id="PF13426">
    <property type="entry name" value="PAS_9"/>
    <property type="match status" value="2"/>
</dbReference>
<dbReference type="PROSITE" id="PS50112">
    <property type="entry name" value="PAS"/>
    <property type="match status" value="1"/>
</dbReference>
<dbReference type="EMBL" id="MTSM01000003">
    <property type="protein sequence ID" value="OPX56482.1"/>
    <property type="molecule type" value="Genomic_DNA"/>
</dbReference>